<organism evidence="7 8">
    <name type="scientific">Cercospora zeae-maydis SCOH1-5</name>
    <dbReference type="NCBI Taxonomy" id="717836"/>
    <lineage>
        <taxon>Eukaryota</taxon>
        <taxon>Fungi</taxon>
        <taxon>Dikarya</taxon>
        <taxon>Ascomycota</taxon>
        <taxon>Pezizomycotina</taxon>
        <taxon>Dothideomycetes</taxon>
        <taxon>Dothideomycetidae</taxon>
        <taxon>Mycosphaerellales</taxon>
        <taxon>Mycosphaerellaceae</taxon>
        <taxon>Cercospora</taxon>
    </lineage>
</organism>
<feature type="transmembrane region" description="Helical" evidence="6">
    <location>
        <begin position="235"/>
        <end position="255"/>
    </location>
</feature>
<reference evidence="7" key="1">
    <citation type="journal article" date="2020" name="Stud. Mycol.">
        <title>101 Dothideomycetes genomes: a test case for predicting lifestyles and emergence of pathogens.</title>
        <authorList>
            <person name="Haridas S."/>
            <person name="Albert R."/>
            <person name="Binder M."/>
            <person name="Bloem J."/>
            <person name="Labutti K."/>
            <person name="Salamov A."/>
            <person name="Andreopoulos B."/>
            <person name="Baker S."/>
            <person name="Barry K."/>
            <person name="Bills G."/>
            <person name="Bluhm B."/>
            <person name="Cannon C."/>
            <person name="Castanera R."/>
            <person name="Culley D."/>
            <person name="Daum C."/>
            <person name="Ezra D."/>
            <person name="Gonzalez J."/>
            <person name="Henrissat B."/>
            <person name="Kuo A."/>
            <person name="Liang C."/>
            <person name="Lipzen A."/>
            <person name="Lutzoni F."/>
            <person name="Magnuson J."/>
            <person name="Mondo S."/>
            <person name="Nolan M."/>
            <person name="Ohm R."/>
            <person name="Pangilinan J."/>
            <person name="Park H.-J."/>
            <person name="Ramirez L."/>
            <person name="Alfaro M."/>
            <person name="Sun H."/>
            <person name="Tritt A."/>
            <person name="Yoshinaga Y."/>
            <person name="Zwiers L.-H."/>
            <person name="Turgeon B."/>
            <person name="Goodwin S."/>
            <person name="Spatafora J."/>
            <person name="Crous P."/>
            <person name="Grigoriev I."/>
        </authorList>
    </citation>
    <scope>NUCLEOTIDE SEQUENCE</scope>
    <source>
        <strain evidence="7">SCOH1-5</strain>
    </source>
</reference>
<feature type="transmembrane region" description="Helical" evidence="6">
    <location>
        <begin position="343"/>
        <end position="367"/>
    </location>
</feature>
<evidence type="ECO:0000256" key="6">
    <source>
        <dbReference type="SAM" id="Phobius"/>
    </source>
</evidence>
<feature type="transmembrane region" description="Helical" evidence="6">
    <location>
        <begin position="312"/>
        <end position="337"/>
    </location>
</feature>
<dbReference type="GO" id="GO:0022857">
    <property type="term" value="F:transmembrane transporter activity"/>
    <property type="evidence" value="ECO:0007669"/>
    <property type="project" value="InterPro"/>
</dbReference>
<dbReference type="FunFam" id="1.20.1250.20:FF:000013">
    <property type="entry name" value="MFS general substrate transporter"/>
    <property type="match status" value="1"/>
</dbReference>
<evidence type="ECO:0000313" key="8">
    <source>
        <dbReference type="Proteomes" id="UP000799539"/>
    </source>
</evidence>
<evidence type="ECO:0008006" key="9">
    <source>
        <dbReference type="Google" id="ProtNLM"/>
    </source>
</evidence>
<feature type="transmembrane region" description="Helical" evidence="6">
    <location>
        <begin position="81"/>
        <end position="99"/>
    </location>
</feature>
<evidence type="ECO:0000256" key="5">
    <source>
        <dbReference type="ARBA" id="ARBA00023136"/>
    </source>
</evidence>
<evidence type="ECO:0000313" key="7">
    <source>
        <dbReference type="EMBL" id="KAF2214999.1"/>
    </source>
</evidence>
<evidence type="ECO:0000256" key="2">
    <source>
        <dbReference type="ARBA" id="ARBA00022448"/>
    </source>
</evidence>
<feature type="transmembrane region" description="Helical" evidence="6">
    <location>
        <begin position="436"/>
        <end position="457"/>
    </location>
</feature>
<keyword evidence="2" id="KW-0813">Transport</keyword>
<protein>
    <recommendedName>
        <fullName evidence="9">Major facilitator superfamily (MFS) profile domain-containing protein</fullName>
    </recommendedName>
</protein>
<dbReference type="Pfam" id="PF07690">
    <property type="entry name" value="MFS_1"/>
    <property type="match status" value="1"/>
</dbReference>
<feature type="transmembrane region" description="Helical" evidence="6">
    <location>
        <begin position="40"/>
        <end position="61"/>
    </location>
</feature>
<dbReference type="InterPro" id="IPR036259">
    <property type="entry name" value="MFS_trans_sf"/>
</dbReference>
<feature type="transmembrane region" description="Helical" evidence="6">
    <location>
        <begin position="379"/>
        <end position="398"/>
    </location>
</feature>
<dbReference type="EMBL" id="ML992667">
    <property type="protein sequence ID" value="KAF2214999.1"/>
    <property type="molecule type" value="Genomic_DNA"/>
</dbReference>
<dbReference type="SUPFAM" id="SSF103473">
    <property type="entry name" value="MFS general substrate transporter"/>
    <property type="match status" value="1"/>
</dbReference>
<feature type="transmembrane region" description="Helical" evidence="6">
    <location>
        <begin position="144"/>
        <end position="165"/>
    </location>
</feature>
<feature type="transmembrane region" description="Helical" evidence="6">
    <location>
        <begin position="469"/>
        <end position="488"/>
    </location>
</feature>
<dbReference type="PANTHER" id="PTHR43791">
    <property type="entry name" value="PERMEASE-RELATED"/>
    <property type="match status" value="1"/>
</dbReference>
<dbReference type="Gene3D" id="1.20.1250.20">
    <property type="entry name" value="MFS general substrate transporter like domains"/>
    <property type="match status" value="2"/>
</dbReference>
<keyword evidence="4 6" id="KW-1133">Transmembrane helix</keyword>
<feature type="transmembrane region" description="Helical" evidence="6">
    <location>
        <begin position="177"/>
        <end position="196"/>
    </location>
</feature>
<accession>A0A6A6FNM7</accession>
<keyword evidence="5 6" id="KW-0472">Membrane</keyword>
<evidence type="ECO:0000256" key="4">
    <source>
        <dbReference type="ARBA" id="ARBA00022989"/>
    </source>
</evidence>
<dbReference type="OrthoDB" id="3639251at2759"/>
<keyword evidence="3 6" id="KW-0812">Transmembrane</keyword>
<dbReference type="AlphaFoldDB" id="A0A6A6FNM7"/>
<feature type="transmembrane region" description="Helical" evidence="6">
    <location>
        <begin position="114"/>
        <end position="138"/>
    </location>
</feature>
<name>A0A6A6FNM7_9PEZI</name>
<proteinExistence type="predicted"/>
<dbReference type="PANTHER" id="PTHR43791:SF47">
    <property type="entry name" value="MAJOR FACILITATOR SUPERFAMILY (MFS) PROFILE DOMAIN-CONTAINING PROTEIN-RELATED"/>
    <property type="match status" value="1"/>
</dbReference>
<evidence type="ECO:0000256" key="1">
    <source>
        <dbReference type="ARBA" id="ARBA00004141"/>
    </source>
</evidence>
<dbReference type="GO" id="GO:0016020">
    <property type="term" value="C:membrane"/>
    <property type="evidence" value="ECO:0007669"/>
    <property type="project" value="UniProtKB-SubCell"/>
</dbReference>
<evidence type="ECO:0000256" key="3">
    <source>
        <dbReference type="ARBA" id="ARBA00022692"/>
    </source>
</evidence>
<keyword evidence="8" id="KW-1185">Reference proteome</keyword>
<gene>
    <name evidence="7" type="ORF">CERZMDRAFT_95371</name>
</gene>
<sequence length="514" mass="56941">MEDCKKEEVLDYERKQSDRSVTDSNDDIINSFTEEERKKLIWRIDVRLCVTLGLMYCVAAMDRANLGIAVVGGMDIDLKLIGFRYSTIVLVFFITYILLQPPATVVIRKVGPQIFLPLITLLWGITMIMFAFVVQWWQLIPLRLILGAFEAGCFPGSAYLISCWYPRYEVHKRNCVFVLFGNMASAFSGILAYGILQMDGLGNLGPDYGQHYGPTKENPNAPVVRSKPGIAGWRWIFIVQGLLTVVVSTIGAFYITDFPENAAKKTRYLARPFLTEKESAFIVARIEKDRDDAVVPPFQLSTYLRCGSELKIWGFSVLLMLTTSVTYAITFFLPIILRDGMGFSTAMAECLISPPHVLAAIWMYLCAWVGDKHHVCGPVIIFNACLALIGLPLLGFASTSGVRYFGVFLATAGVQANVPCIISFQANNIRGQWKRAFSSAAMIGAGGIGGIVGSTVFRSQDAPNYRPGIYTTIGCCALVVVVTTGMVWKFWKANRRANAGGELIEGLEGFRYTL</sequence>
<feature type="transmembrane region" description="Helical" evidence="6">
    <location>
        <begin position="404"/>
        <end position="424"/>
    </location>
</feature>
<dbReference type="Proteomes" id="UP000799539">
    <property type="component" value="Unassembled WGS sequence"/>
</dbReference>
<comment type="subcellular location">
    <subcellularLocation>
        <location evidence="1">Membrane</location>
        <topology evidence="1">Multi-pass membrane protein</topology>
    </subcellularLocation>
</comment>
<dbReference type="InterPro" id="IPR011701">
    <property type="entry name" value="MFS"/>
</dbReference>